<sequence>MNRRAVMLAIGVPALGGGGATALQLVHGAGFEAVIRKNFRVDPMVPPSSIYGPGSLYVVRYDGGIERIVCSAADIDDRSRLSRLPDVVEVASFASSSGGSFNLLGGFVPDLSASGAREVSVKISNVRMYELDDTSRIEIFRKLSQNEFCAQAIRRAQQDGLCVSQSYKSLMANGRIELRGENGGELGASDAEEKISDDIKRQLAEQVEGNLSATFNTILDGRDMFFGFKLYDRCIEAGDVNYVRRTPNTAWWHLIAVQNTLGEARASLLAWWDEDSTDGSSAIASAR</sequence>
<accession>A0A1G5P034</accession>
<organism evidence="1 2">
    <name type="scientific">Afifella marina DSM 2698</name>
    <dbReference type="NCBI Taxonomy" id="1120955"/>
    <lineage>
        <taxon>Bacteria</taxon>
        <taxon>Pseudomonadati</taxon>
        <taxon>Pseudomonadota</taxon>
        <taxon>Alphaproteobacteria</taxon>
        <taxon>Hyphomicrobiales</taxon>
        <taxon>Afifellaceae</taxon>
        <taxon>Afifella</taxon>
    </lineage>
</organism>
<dbReference type="STRING" id="1120955.SAMN03080610_02941"/>
<reference evidence="2" key="1">
    <citation type="submission" date="2016-10" db="EMBL/GenBank/DDBJ databases">
        <authorList>
            <person name="Varghese N."/>
            <person name="Submissions S."/>
        </authorList>
    </citation>
    <scope>NUCLEOTIDE SEQUENCE [LARGE SCALE GENOMIC DNA]</scope>
    <source>
        <strain evidence="2">DSM 2698</strain>
    </source>
</reference>
<protein>
    <submittedName>
        <fullName evidence="1">Uncharacterized protein</fullName>
    </submittedName>
</protein>
<name>A0A1G5P034_AFIMA</name>
<evidence type="ECO:0000313" key="2">
    <source>
        <dbReference type="Proteomes" id="UP000199347"/>
    </source>
</evidence>
<keyword evidence="2" id="KW-1185">Reference proteome</keyword>
<dbReference type="Proteomes" id="UP000199347">
    <property type="component" value="Unassembled WGS sequence"/>
</dbReference>
<proteinExistence type="predicted"/>
<dbReference type="AlphaFoldDB" id="A0A1G5P034"/>
<evidence type="ECO:0000313" key="1">
    <source>
        <dbReference type="EMBL" id="SCZ42568.1"/>
    </source>
</evidence>
<dbReference type="EMBL" id="FMVW01000007">
    <property type="protein sequence ID" value="SCZ42568.1"/>
    <property type="molecule type" value="Genomic_DNA"/>
</dbReference>
<gene>
    <name evidence="1" type="ORF">SAMN03080610_02941</name>
</gene>